<reference evidence="9 10" key="1">
    <citation type="submission" date="2016-10" db="EMBL/GenBank/DDBJ databases">
        <authorList>
            <person name="de Groot N.N."/>
        </authorList>
    </citation>
    <scope>NUCLEOTIDE SEQUENCE [LARGE SCALE GENOMIC DNA]</scope>
    <source>
        <strain evidence="9 10">CGMCC 1.10267</strain>
    </source>
</reference>
<dbReference type="InterPro" id="IPR000748">
    <property type="entry name" value="PsdUridine_synth_RsuA/RluB/E/F"/>
</dbReference>
<dbReference type="InterPro" id="IPR006145">
    <property type="entry name" value="PsdUridine_synth_RsuA/RluA"/>
</dbReference>
<dbReference type="Gene3D" id="3.30.70.1560">
    <property type="entry name" value="Alpha-L RNA-binding motif"/>
    <property type="match status" value="1"/>
</dbReference>
<dbReference type="Proteomes" id="UP000199495">
    <property type="component" value="Unassembled WGS sequence"/>
</dbReference>
<feature type="compositionally biased region" description="Basic and acidic residues" evidence="7">
    <location>
        <begin position="412"/>
        <end position="510"/>
    </location>
</feature>
<dbReference type="SUPFAM" id="SSF55174">
    <property type="entry name" value="Alpha-L RNA-binding motif"/>
    <property type="match status" value="1"/>
</dbReference>
<dbReference type="PANTHER" id="PTHR47683:SF3">
    <property type="entry name" value="RIBOSOMAL LARGE SUBUNIT PSEUDOURIDINE SYNTHASE B"/>
    <property type="match status" value="1"/>
</dbReference>
<evidence type="ECO:0000256" key="1">
    <source>
        <dbReference type="ARBA" id="ARBA00000073"/>
    </source>
</evidence>
<feature type="compositionally biased region" description="Basic and acidic residues" evidence="7">
    <location>
        <begin position="322"/>
        <end position="365"/>
    </location>
</feature>
<dbReference type="InterPro" id="IPR050343">
    <property type="entry name" value="RsuA_PseudoU_synthase"/>
</dbReference>
<evidence type="ECO:0000259" key="8">
    <source>
        <dbReference type="SMART" id="SM00363"/>
    </source>
</evidence>
<dbReference type="EC" id="5.4.99.-" evidence="6"/>
<sequence>MSEKTSPSGERLAKVIARAGVCSRREAESYITEGRIAVNGSVVRTPAFNVVDADTIAVDGKPIARKQATQLWLYHKPAGLMVTEKDPEGRPTVFEAFTRLGLPRVVTVGRLDYNTEGLLLLTNDGGLKRTLELPSTGWVRRYRVRAFGSVTQEQLNTLADGITVEGIDYGPIEAELDSVSGSNVWITVGLREGKNREVRNVLGALGLEVNRLIRLSYGPFQLGDLPAGHVEKVKSRILQDQLGRRLAENAGADFDSPMEEEAGQPRRRAPERPASQPTERDRYTGLRKRPEYKRPEAREAAPRTVHFDDGRPPQKFTPQGDPTKRGRDGDFKSRGDRPAREGGFNKRFENNERPHRDAGAGDRKRPFAKKPYSKDVRDEGGSRPYRDKPEGERRPFRKDEDRPLARRTGPSRGDKPFGDRPPRRDGDKPFGARPPRRDGDKPFGARPPRRDGDKPFGARPPRRDGDKPFGARPPRRDGDKPFGDRPPRRDGDKPFAKGPRRDKPQGERSFAKGPGKGPGRDRGDKPFGPRSDKPFAKGPRPQRPTESRGDRKPFTGNRPERPRRPRKPEDE</sequence>
<dbReference type="GO" id="GO:0003723">
    <property type="term" value="F:RNA binding"/>
    <property type="evidence" value="ECO:0007669"/>
    <property type="project" value="UniProtKB-KW"/>
</dbReference>
<dbReference type="FunFam" id="3.10.290.10:FF:000003">
    <property type="entry name" value="Pseudouridine synthase"/>
    <property type="match status" value="1"/>
</dbReference>
<dbReference type="Pfam" id="PF00849">
    <property type="entry name" value="PseudoU_synth_2"/>
    <property type="match status" value="1"/>
</dbReference>
<organism evidence="9 10">
    <name type="scientific">Pelagibacterium luteolum</name>
    <dbReference type="NCBI Taxonomy" id="440168"/>
    <lineage>
        <taxon>Bacteria</taxon>
        <taxon>Pseudomonadati</taxon>
        <taxon>Pseudomonadota</taxon>
        <taxon>Alphaproteobacteria</taxon>
        <taxon>Hyphomicrobiales</taxon>
        <taxon>Devosiaceae</taxon>
        <taxon>Pelagibacterium</taxon>
    </lineage>
</organism>
<evidence type="ECO:0000256" key="3">
    <source>
        <dbReference type="ARBA" id="ARBA00022884"/>
    </source>
</evidence>
<keyword evidence="3 5" id="KW-0694">RNA-binding</keyword>
<dbReference type="PROSITE" id="PS50889">
    <property type="entry name" value="S4"/>
    <property type="match status" value="1"/>
</dbReference>
<dbReference type="InterPro" id="IPR018496">
    <property type="entry name" value="PsdUridine_synth_RsuA/RluB_CS"/>
</dbReference>
<evidence type="ECO:0000256" key="2">
    <source>
        <dbReference type="ARBA" id="ARBA00008348"/>
    </source>
</evidence>
<protein>
    <recommendedName>
        <fullName evidence="6">Pseudouridine synthase</fullName>
        <ecNumber evidence="6">5.4.99.-</ecNumber>
    </recommendedName>
</protein>
<keyword evidence="10" id="KW-1185">Reference proteome</keyword>
<dbReference type="InterPro" id="IPR020094">
    <property type="entry name" value="TruA/RsuA/RluB/E/F_N"/>
</dbReference>
<feature type="compositionally biased region" description="Basic and acidic residues" evidence="7">
    <location>
        <begin position="518"/>
        <end position="535"/>
    </location>
</feature>
<dbReference type="InterPro" id="IPR036986">
    <property type="entry name" value="S4_RNA-bd_sf"/>
</dbReference>
<dbReference type="RefSeq" id="WP_176762541.1">
    <property type="nucleotide sequence ID" value="NZ_FNCS01000002.1"/>
</dbReference>
<feature type="compositionally biased region" description="Basic and acidic residues" evidence="7">
    <location>
        <begin position="278"/>
        <end position="312"/>
    </location>
</feature>
<dbReference type="PANTHER" id="PTHR47683">
    <property type="entry name" value="PSEUDOURIDINE SYNTHASE FAMILY PROTEIN-RELATED"/>
    <property type="match status" value="1"/>
</dbReference>
<feature type="compositionally biased region" description="Basic and acidic residues" evidence="7">
    <location>
        <begin position="372"/>
        <end position="404"/>
    </location>
</feature>
<dbReference type="Gene3D" id="3.30.70.580">
    <property type="entry name" value="Pseudouridine synthase I, catalytic domain, N-terminal subdomain"/>
    <property type="match status" value="1"/>
</dbReference>
<dbReference type="InterPro" id="IPR020103">
    <property type="entry name" value="PsdUridine_synth_cat_dom_sf"/>
</dbReference>
<keyword evidence="4 6" id="KW-0413">Isomerase</keyword>
<feature type="domain" description="RNA-binding S4" evidence="8">
    <location>
        <begin position="10"/>
        <end position="69"/>
    </location>
</feature>
<evidence type="ECO:0000313" key="10">
    <source>
        <dbReference type="Proteomes" id="UP000199495"/>
    </source>
</evidence>
<dbReference type="InterPro" id="IPR002942">
    <property type="entry name" value="S4_RNA-bd"/>
</dbReference>
<dbReference type="STRING" id="440168.SAMN04487974_102454"/>
<dbReference type="SMART" id="SM00363">
    <property type="entry name" value="S4"/>
    <property type="match status" value="1"/>
</dbReference>
<proteinExistence type="inferred from homology"/>
<evidence type="ECO:0000313" key="9">
    <source>
        <dbReference type="EMBL" id="SDG40790.1"/>
    </source>
</evidence>
<dbReference type="PROSITE" id="PS01149">
    <property type="entry name" value="PSI_RSU"/>
    <property type="match status" value="1"/>
</dbReference>
<dbReference type="InterPro" id="IPR042092">
    <property type="entry name" value="PsdUridine_s_RsuA/RluB/E/F_cat"/>
</dbReference>
<evidence type="ECO:0000256" key="7">
    <source>
        <dbReference type="SAM" id="MobiDB-lite"/>
    </source>
</evidence>
<dbReference type="SUPFAM" id="SSF55120">
    <property type="entry name" value="Pseudouridine synthase"/>
    <property type="match status" value="1"/>
</dbReference>
<dbReference type="NCBIfam" id="TIGR00093">
    <property type="entry name" value="pseudouridine synthase"/>
    <property type="match status" value="1"/>
</dbReference>
<dbReference type="GO" id="GO:0000455">
    <property type="term" value="P:enzyme-directed rRNA pseudouridine synthesis"/>
    <property type="evidence" value="ECO:0007669"/>
    <property type="project" value="UniProtKB-ARBA"/>
</dbReference>
<feature type="compositionally biased region" description="Basic and acidic residues" evidence="7">
    <location>
        <begin position="543"/>
        <end position="571"/>
    </location>
</feature>
<comment type="catalytic activity">
    <reaction evidence="1">
        <text>a uridine in RNA = a pseudouridine in RNA</text>
        <dbReference type="Rhea" id="RHEA:48348"/>
        <dbReference type="Rhea" id="RHEA-COMP:12068"/>
        <dbReference type="Rhea" id="RHEA-COMP:12069"/>
        <dbReference type="ChEBI" id="CHEBI:65314"/>
        <dbReference type="ChEBI" id="CHEBI:65315"/>
    </reaction>
</comment>
<evidence type="ECO:0000256" key="5">
    <source>
        <dbReference type="PROSITE-ProRule" id="PRU00182"/>
    </source>
</evidence>
<feature type="region of interest" description="Disordered" evidence="7">
    <location>
        <begin position="249"/>
        <end position="571"/>
    </location>
</feature>
<dbReference type="Gene3D" id="3.10.290.10">
    <property type="entry name" value="RNA-binding S4 domain"/>
    <property type="match status" value="1"/>
</dbReference>
<comment type="similarity">
    <text evidence="2 6">Belongs to the pseudouridine synthase RsuA family.</text>
</comment>
<evidence type="ECO:0000256" key="6">
    <source>
        <dbReference type="RuleBase" id="RU003887"/>
    </source>
</evidence>
<dbReference type="CDD" id="cd00165">
    <property type="entry name" value="S4"/>
    <property type="match status" value="1"/>
</dbReference>
<name>A0A1G7U1W9_9HYPH</name>
<dbReference type="EMBL" id="FNCS01000002">
    <property type="protein sequence ID" value="SDG40790.1"/>
    <property type="molecule type" value="Genomic_DNA"/>
</dbReference>
<dbReference type="GO" id="GO:0120159">
    <property type="term" value="F:rRNA pseudouridine synthase activity"/>
    <property type="evidence" value="ECO:0007669"/>
    <property type="project" value="UniProtKB-ARBA"/>
</dbReference>
<evidence type="ECO:0000256" key="4">
    <source>
        <dbReference type="ARBA" id="ARBA00023235"/>
    </source>
</evidence>
<dbReference type="Pfam" id="PF01479">
    <property type="entry name" value="S4"/>
    <property type="match status" value="1"/>
</dbReference>
<gene>
    <name evidence="9" type="ORF">SAMN04487974_102454</name>
</gene>
<accession>A0A1G7U1W9</accession>
<dbReference type="AlphaFoldDB" id="A0A1G7U1W9"/>